<feature type="domain" description="Mitochondrial outer membrane transport complex Sam37/metaxin N-terminal" evidence="7">
    <location>
        <begin position="28"/>
        <end position="156"/>
    </location>
</feature>
<gene>
    <name evidence="8" type="ORF">METBISCDRAFT_14067</name>
</gene>
<dbReference type="PANTHER" id="PTHR12289:SF41">
    <property type="entry name" value="FAILED AXON CONNECTIONS-RELATED"/>
    <property type="match status" value="1"/>
</dbReference>
<keyword evidence="4" id="KW-0653">Protein transport</keyword>
<dbReference type="GO" id="GO:0001401">
    <property type="term" value="C:SAM complex"/>
    <property type="evidence" value="ECO:0007669"/>
    <property type="project" value="InterPro"/>
</dbReference>
<evidence type="ECO:0000256" key="3">
    <source>
        <dbReference type="ARBA" id="ARBA00022787"/>
    </source>
</evidence>
<evidence type="ECO:0000313" key="9">
    <source>
        <dbReference type="Proteomes" id="UP000268321"/>
    </source>
</evidence>
<proteinExistence type="predicted"/>
<evidence type="ECO:0000256" key="5">
    <source>
        <dbReference type="ARBA" id="ARBA00023128"/>
    </source>
</evidence>
<dbReference type="EMBL" id="ML004442">
    <property type="protein sequence ID" value="RKP31418.1"/>
    <property type="molecule type" value="Genomic_DNA"/>
</dbReference>
<sequence>MSTKKLELHVWGRDGDISLIDPESRACAWLLFLHLTPLNTDFVVVTSCNTNLAETCKLPVLIVHDGSRIEKNEGFYAVVDFVSTLHPTESKFIPNNRLSSTEQLVNITLAKYIQNTFYYISQYNLYVNTRNYEQCTRKRFASLLPFPMYYNQPLSFHKDACEKVKILGLGSSSAGFFSFSGAPELELDDNDSAESNPVAISALHEKVMLAKGKDKVLLRESKRSFRCLLLLDGYVNHVMKLFKELNLDSPVEFAHLFRPNKISACELLLYAHLHSLTHSDLPDRFIYKYLSEKFPPFFRFSTTIMEALDSAMTKSHFRALQKDEIPSLWNEIKLWAAFPKPGSTTN</sequence>
<evidence type="ECO:0000256" key="4">
    <source>
        <dbReference type="ARBA" id="ARBA00022927"/>
    </source>
</evidence>
<protein>
    <recommendedName>
        <fullName evidence="7">Mitochondrial outer membrane transport complex Sam37/metaxin N-terminal domain-containing protein</fullName>
    </recommendedName>
</protein>
<keyword evidence="9" id="KW-1185">Reference proteome</keyword>
<evidence type="ECO:0000259" key="7">
    <source>
        <dbReference type="Pfam" id="PF10568"/>
    </source>
</evidence>
<reference evidence="9" key="1">
    <citation type="journal article" date="2018" name="Nat. Microbiol.">
        <title>Leveraging single-cell genomics to expand the fungal tree of life.</title>
        <authorList>
            <person name="Ahrendt S.R."/>
            <person name="Quandt C.A."/>
            <person name="Ciobanu D."/>
            <person name="Clum A."/>
            <person name="Salamov A."/>
            <person name="Andreopoulos B."/>
            <person name="Cheng J.F."/>
            <person name="Woyke T."/>
            <person name="Pelin A."/>
            <person name="Henrissat B."/>
            <person name="Reynolds N.K."/>
            <person name="Benny G.L."/>
            <person name="Smith M.E."/>
            <person name="James T.Y."/>
            <person name="Grigoriev I.V."/>
        </authorList>
    </citation>
    <scope>NUCLEOTIDE SEQUENCE [LARGE SCALE GENOMIC DNA]</scope>
    <source>
        <strain evidence="9">Baker2002</strain>
    </source>
</reference>
<keyword evidence="5" id="KW-0496">Mitochondrion</keyword>
<dbReference type="InterPro" id="IPR050931">
    <property type="entry name" value="Mito_Protein_Transport_Metaxin"/>
</dbReference>
<keyword evidence="6" id="KW-0472">Membrane</keyword>
<name>A0A4P9ZF29_9ASCO</name>
<dbReference type="GO" id="GO:0007005">
    <property type="term" value="P:mitochondrion organization"/>
    <property type="evidence" value="ECO:0007669"/>
    <property type="project" value="TreeGrafter"/>
</dbReference>
<keyword evidence="2" id="KW-0813">Transport</keyword>
<keyword evidence="3" id="KW-1000">Mitochondrion outer membrane</keyword>
<dbReference type="OrthoDB" id="5835136at2759"/>
<evidence type="ECO:0000313" key="8">
    <source>
        <dbReference type="EMBL" id="RKP31418.1"/>
    </source>
</evidence>
<dbReference type="AlphaFoldDB" id="A0A4P9ZF29"/>
<dbReference type="InterPro" id="IPR019564">
    <property type="entry name" value="Sam37/metaxin_N"/>
</dbReference>
<accession>A0A4P9ZF29</accession>
<evidence type="ECO:0000256" key="1">
    <source>
        <dbReference type="ARBA" id="ARBA00004294"/>
    </source>
</evidence>
<evidence type="ECO:0000256" key="2">
    <source>
        <dbReference type="ARBA" id="ARBA00022448"/>
    </source>
</evidence>
<organism evidence="8 9">
    <name type="scientific">Metschnikowia bicuspidata</name>
    <dbReference type="NCBI Taxonomy" id="27322"/>
    <lineage>
        <taxon>Eukaryota</taxon>
        <taxon>Fungi</taxon>
        <taxon>Dikarya</taxon>
        <taxon>Ascomycota</taxon>
        <taxon>Saccharomycotina</taxon>
        <taxon>Pichiomycetes</taxon>
        <taxon>Metschnikowiaceae</taxon>
        <taxon>Metschnikowia</taxon>
    </lineage>
</organism>
<dbReference type="GO" id="GO:0015031">
    <property type="term" value="P:protein transport"/>
    <property type="evidence" value="ECO:0007669"/>
    <property type="project" value="UniProtKB-KW"/>
</dbReference>
<evidence type="ECO:0000256" key="6">
    <source>
        <dbReference type="ARBA" id="ARBA00023136"/>
    </source>
</evidence>
<dbReference type="Proteomes" id="UP000268321">
    <property type="component" value="Unassembled WGS sequence"/>
</dbReference>
<dbReference type="Pfam" id="PF10568">
    <property type="entry name" value="Tom37"/>
    <property type="match status" value="1"/>
</dbReference>
<comment type="subcellular location">
    <subcellularLocation>
        <location evidence="1">Mitochondrion outer membrane</location>
    </subcellularLocation>
</comment>
<dbReference type="PANTHER" id="PTHR12289">
    <property type="entry name" value="METAXIN RELATED"/>
    <property type="match status" value="1"/>
</dbReference>